<evidence type="ECO:0000313" key="3">
    <source>
        <dbReference type="Proteomes" id="UP000541583"/>
    </source>
</evidence>
<evidence type="ECO:0000313" key="2">
    <source>
        <dbReference type="EMBL" id="MBB6128553.1"/>
    </source>
</evidence>
<evidence type="ECO:0000313" key="1">
    <source>
        <dbReference type="EMBL" id="MBB6110339.1"/>
    </source>
</evidence>
<comment type="caution">
    <text evidence="2">The sequence shown here is derived from an EMBL/GenBank/DDBJ whole genome shotgun (WGS) entry which is preliminary data.</text>
</comment>
<evidence type="ECO:0000313" key="4">
    <source>
        <dbReference type="Proteomes" id="UP000548326"/>
    </source>
</evidence>
<dbReference type="EMBL" id="JACHCB010000007">
    <property type="protein sequence ID" value="MBB6110339.1"/>
    <property type="molecule type" value="Genomic_DNA"/>
</dbReference>
<protein>
    <submittedName>
        <fullName evidence="2">Uncharacterized protein</fullName>
    </submittedName>
</protein>
<dbReference type="Proteomes" id="UP000541583">
    <property type="component" value="Unassembled WGS sequence"/>
</dbReference>
<proteinExistence type="predicted"/>
<name>A0A1N6ZVQ9_9SPHI</name>
<dbReference type="EMBL" id="JACHCA010000006">
    <property type="protein sequence ID" value="MBB6128553.1"/>
    <property type="molecule type" value="Genomic_DNA"/>
</dbReference>
<keyword evidence="3" id="KW-1185">Reference proteome</keyword>
<reference evidence="3 4" key="1">
    <citation type="submission" date="2020-08" db="EMBL/GenBank/DDBJ databases">
        <title>Genomic Encyclopedia of Type Strains, Phase IV (KMG-V): Genome sequencing to study the core and pangenomes of soil and plant-associated prokaryotes.</title>
        <authorList>
            <person name="Whitman W."/>
        </authorList>
    </citation>
    <scope>NUCLEOTIDE SEQUENCE [LARGE SCALE GENOMIC DNA]</scope>
    <source>
        <strain evidence="1 3">ANJLi2</strain>
        <strain evidence="2 4">MP601</strain>
    </source>
</reference>
<accession>A0A1N6ZVQ9</accession>
<organism evidence="2 4">
    <name type="scientific">Mucilaginibacter lappiensis</name>
    <dbReference type="NCBI Taxonomy" id="354630"/>
    <lineage>
        <taxon>Bacteria</taxon>
        <taxon>Pseudomonadati</taxon>
        <taxon>Bacteroidota</taxon>
        <taxon>Sphingobacteriia</taxon>
        <taxon>Sphingobacteriales</taxon>
        <taxon>Sphingobacteriaceae</taxon>
        <taxon>Mucilaginibacter</taxon>
    </lineage>
</organism>
<dbReference type="Proteomes" id="UP000548326">
    <property type="component" value="Unassembled WGS sequence"/>
</dbReference>
<gene>
    <name evidence="2" type="ORF">HDF22_002674</name>
    <name evidence="1" type="ORF">HDF23_003095</name>
</gene>
<dbReference type="AlphaFoldDB" id="A0A1N6ZVQ9"/>
<sequence length="49" mass="5957">MLTMLLTKKSRPKRQLFYKSCVYLFYDITSSWRFRFLFSTRPATIILTS</sequence>
<dbReference type="STRING" id="354630.SAMN05421821_106147"/>